<proteinExistence type="inferred from homology"/>
<evidence type="ECO:0000259" key="6">
    <source>
        <dbReference type="Pfam" id="PF00441"/>
    </source>
</evidence>
<protein>
    <submittedName>
        <fullName evidence="7">Acyl-CoA dehydrogenase</fullName>
        <ecNumber evidence="7">1.3.8.7</ecNumber>
    </submittedName>
</protein>
<reference evidence="7 8" key="1">
    <citation type="submission" date="2020-07" db="EMBL/GenBank/DDBJ databases">
        <title>Sequencing the genomes of 1000 actinobacteria strains.</title>
        <authorList>
            <person name="Klenk H.-P."/>
        </authorList>
    </citation>
    <scope>NUCLEOTIDE SEQUENCE [LARGE SCALE GENOMIC DNA]</scope>
    <source>
        <strain evidence="7 8">DSM 19082</strain>
    </source>
</reference>
<comment type="caution">
    <text evidence="7">The sequence shown here is derived from an EMBL/GenBank/DDBJ whole genome shotgun (WGS) entry which is preliminary data.</text>
</comment>
<dbReference type="SUPFAM" id="SSF56645">
    <property type="entry name" value="Acyl-CoA dehydrogenase NM domain-like"/>
    <property type="match status" value="1"/>
</dbReference>
<comment type="cofactor">
    <cofactor evidence="1">
        <name>FAD</name>
        <dbReference type="ChEBI" id="CHEBI:57692"/>
    </cofactor>
</comment>
<organism evidence="7 8">
    <name type="scientific">Nocardioides kongjuensis</name>
    <dbReference type="NCBI Taxonomy" id="349522"/>
    <lineage>
        <taxon>Bacteria</taxon>
        <taxon>Bacillati</taxon>
        <taxon>Actinomycetota</taxon>
        <taxon>Actinomycetes</taxon>
        <taxon>Propionibacteriales</taxon>
        <taxon>Nocardioidaceae</taxon>
        <taxon>Nocardioides</taxon>
    </lineage>
</organism>
<dbReference type="GO" id="GO:0050660">
    <property type="term" value="F:flavin adenine dinucleotide binding"/>
    <property type="evidence" value="ECO:0007669"/>
    <property type="project" value="InterPro"/>
</dbReference>
<dbReference type="EC" id="1.3.8.7" evidence="7"/>
<feature type="domain" description="Acyl-CoA dehydrogenase/oxidase C-terminal" evidence="6">
    <location>
        <begin position="194"/>
        <end position="308"/>
    </location>
</feature>
<dbReference type="PANTHER" id="PTHR43884">
    <property type="entry name" value="ACYL-COA DEHYDROGENASE"/>
    <property type="match status" value="1"/>
</dbReference>
<sequence>MEISDAGLDVDPDFSSMLDRLFADLAPRTWSDREPTGLDRDAWRQVDELGVTLLTTPEDRGGSGARWPEMWTLHRSAARHGVALPLGEHDLLGRWLADRFGWTTGDDVVSVGVARSGRAVDVPWGADVDTVLLVEVHGDGAVVSRHASADLTWSTDGRLPTSRRARTRVPGIAERLPVAPDDVVDLRLRGALLRSVQIVGALERCVDLAVEHAAIRVQFGRPLLAFQAVQGMLADAASETALARAAVAAAIREADAVQDLRAARTSVAVAKSCSSHAVGPVTRAAHQVLGAIGTTREHDLHRFSMPALGWRGEFGTGADWDAELGASVDATGLPAVWHRIVDGLPA</sequence>
<dbReference type="Gene3D" id="1.10.540.10">
    <property type="entry name" value="Acyl-CoA dehydrogenase/oxidase, N-terminal domain"/>
    <property type="match status" value="1"/>
</dbReference>
<dbReference type="Gene3D" id="1.20.140.10">
    <property type="entry name" value="Butyryl-CoA Dehydrogenase, subunit A, domain 3"/>
    <property type="match status" value="1"/>
</dbReference>
<name>A0A852RQX6_9ACTN</name>
<gene>
    <name evidence="7" type="ORF">BJ958_004901</name>
</gene>
<evidence type="ECO:0000256" key="4">
    <source>
        <dbReference type="ARBA" id="ARBA00022827"/>
    </source>
</evidence>
<evidence type="ECO:0000256" key="1">
    <source>
        <dbReference type="ARBA" id="ARBA00001974"/>
    </source>
</evidence>
<dbReference type="Proteomes" id="UP000582231">
    <property type="component" value="Unassembled WGS sequence"/>
</dbReference>
<dbReference type="PANTHER" id="PTHR43884:SF20">
    <property type="entry name" value="ACYL-COA DEHYDROGENASE FADE28"/>
    <property type="match status" value="1"/>
</dbReference>
<keyword evidence="3" id="KW-0285">Flavoprotein</keyword>
<dbReference type="AlphaFoldDB" id="A0A852RQX6"/>
<dbReference type="InterPro" id="IPR009100">
    <property type="entry name" value="AcylCoA_DH/oxidase_NM_dom_sf"/>
</dbReference>
<dbReference type="GO" id="GO:0070991">
    <property type="term" value="F:medium-chain fatty acyl-CoA dehydrogenase activity"/>
    <property type="evidence" value="ECO:0007669"/>
    <property type="project" value="UniProtKB-EC"/>
</dbReference>
<accession>A0A852RQX6</accession>
<dbReference type="InterPro" id="IPR009075">
    <property type="entry name" value="AcylCo_DH/oxidase_C"/>
</dbReference>
<evidence type="ECO:0000256" key="5">
    <source>
        <dbReference type="ARBA" id="ARBA00023002"/>
    </source>
</evidence>
<dbReference type="RefSeq" id="WP_179729412.1">
    <property type="nucleotide sequence ID" value="NZ_BAABEF010000001.1"/>
</dbReference>
<keyword evidence="4" id="KW-0274">FAD</keyword>
<keyword evidence="5 7" id="KW-0560">Oxidoreductase</keyword>
<dbReference type="Pfam" id="PF00441">
    <property type="entry name" value="Acyl-CoA_dh_1"/>
    <property type="match status" value="1"/>
</dbReference>
<evidence type="ECO:0000256" key="2">
    <source>
        <dbReference type="ARBA" id="ARBA00009347"/>
    </source>
</evidence>
<dbReference type="InterPro" id="IPR037069">
    <property type="entry name" value="AcylCoA_DH/ox_N_sf"/>
</dbReference>
<evidence type="ECO:0000313" key="7">
    <source>
        <dbReference type="EMBL" id="NYD33355.1"/>
    </source>
</evidence>
<evidence type="ECO:0000256" key="3">
    <source>
        <dbReference type="ARBA" id="ARBA00022630"/>
    </source>
</evidence>
<keyword evidence="8" id="KW-1185">Reference proteome</keyword>
<dbReference type="SUPFAM" id="SSF47203">
    <property type="entry name" value="Acyl-CoA dehydrogenase C-terminal domain-like"/>
    <property type="match status" value="1"/>
</dbReference>
<comment type="similarity">
    <text evidence="2">Belongs to the acyl-CoA dehydrogenase family.</text>
</comment>
<dbReference type="EMBL" id="JACCBF010000001">
    <property type="protein sequence ID" value="NYD33355.1"/>
    <property type="molecule type" value="Genomic_DNA"/>
</dbReference>
<evidence type="ECO:0000313" key="8">
    <source>
        <dbReference type="Proteomes" id="UP000582231"/>
    </source>
</evidence>
<dbReference type="InterPro" id="IPR036250">
    <property type="entry name" value="AcylCo_DH-like_C"/>
</dbReference>